<dbReference type="Pfam" id="PF14292">
    <property type="entry name" value="SusE"/>
    <property type="match status" value="1"/>
</dbReference>
<evidence type="ECO:0000313" key="3">
    <source>
        <dbReference type="Proteomes" id="UP000198769"/>
    </source>
</evidence>
<dbReference type="PROSITE" id="PS51257">
    <property type="entry name" value="PROKAR_LIPOPROTEIN"/>
    <property type="match status" value="1"/>
</dbReference>
<keyword evidence="3" id="KW-1185">Reference proteome</keyword>
<evidence type="ECO:0000259" key="1">
    <source>
        <dbReference type="Pfam" id="PF14292"/>
    </source>
</evidence>
<evidence type="ECO:0000313" key="2">
    <source>
        <dbReference type="EMBL" id="SFN29712.1"/>
    </source>
</evidence>
<protein>
    <submittedName>
        <fullName evidence="2">SusE outer membrane protein</fullName>
    </submittedName>
</protein>
<reference evidence="3" key="1">
    <citation type="submission" date="2016-10" db="EMBL/GenBank/DDBJ databases">
        <authorList>
            <person name="Varghese N."/>
            <person name="Submissions S."/>
        </authorList>
    </citation>
    <scope>NUCLEOTIDE SEQUENCE [LARGE SCALE GENOMIC DNA]</scope>
    <source>
        <strain evidence="3">DSM 25575</strain>
    </source>
</reference>
<accession>A0A1I4XV21</accession>
<proteinExistence type="predicted"/>
<dbReference type="EMBL" id="FOVD01000002">
    <property type="protein sequence ID" value="SFN29712.1"/>
    <property type="molecule type" value="Genomic_DNA"/>
</dbReference>
<dbReference type="Proteomes" id="UP000198769">
    <property type="component" value="Unassembled WGS sequence"/>
</dbReference>
<gene>
    <name evidence="2" type="ORF">SAMN05421594_2155</name>
</gene>
<sequence length="368" mass="39859">MKNLFKILAAVFIGILMVSCEKDEDKAVLEVKKNPTLTADATTLVMLKINENDKAVKFTWTNPEFNLAVVNNNALEVAKAGTGFKDAKSTDITATDLSATYTVKDFNKIIIDAGFLPEVAENIEVRMKASVGNAVSYSNVISMKVTPYLTTYPSFYLVGEASVVGWNAGTAQLLYKNENISTIYTYLEGSKTFRFLGQKDWNPLNYSLDFAGMNAANRYFKTWSSNLSAAPAENIKFNGTTGMYKIVIDAEAAQKSITVSPSPIAVWNPANLYLVGTVNSWSAPTAIAMANKGDGKFEHIIALPAGSQFKFIGQLSFGELDWGNLAGDGNTGYLAPKGSNGNITFNGNGGNYKISVDLKLGIYSIQPQ</sequence>
<name>A0A1I4XV21_CHROL</name>
<dbReference type="AlphaFoldDB" id="A0A1I4XV21"/>
<dbReference type="Gene3D" id="2.60.40.3620">
    <property type="match status" value="2"/>
</dbReference>
<dbReference type="OrthoDB" id="975117at2"/>
<dbReference type="InterPro" id="IPR025970">
    <property type="entry name" value="SusE"/>
</dbReference>
<feature type="domain" description="SusE outer membrane protein" evidence="1">
    <location>
        <begin position="22"/>
        <end position="128"/>
    </location>
</feature>
<dbReference type="RefSeq" id="WP_090024414.1">
    <property type="nucleotide sequence ID" value="NZ_FOVD01000002.1"/>
</dbReference>
<organism evidence="2 3">
    <name type="scientific">Chryseobacterium oleae</name>
    <dbReference type="NCBI Taxonomy" id="491207"/>
    <lineage>
        <taxon>Bacteria</taxon>
        <taxon>Pseudomonadati</taxon>
        <taxon>Bacteroidota</taxon>
        <taxon>Flavobacteriia</taxon>
        <taxon>Flavobacteriales</taxon>
        <taxon>Weeksellaceae</taxon>
        <taxon>Chryseobacterium group</taxon>
        <taxon>Chryseobacterium</taxon>
    </lineage>
</organism>